<evidence type="ECO:0000256" key="12">
    <source>
        <dbReference type="PIRSR" id="PIRSR604450-51"/>
    </source>
</evidence>
<evidence type="ECO:0000256" key="9">
    <source>
        <dbReference type="ARBA" id="ARBA00023239"/>
    </source>
</evidence>
<feature type="domain" description="Tryptophan synthase beta chain-like PALP" evidence="13">
    <location>
        <begin position="78"/>
        <end position="385"/>
    </location>
</feature>
<evidence type="ECO:0000256" key="6">
    <source>
        <dbReference type="ARBA" id="ARBA00022605"/>
    </source>
</evidence>
<dbReference type="GO" id="GO:0003941">
    <property type="term" value="F:L-serine ammonia-lyase activity"/>
    <property type="evidence" value="ECO:0007669"/>
    <property type="project" value="TreeGrafter"/>
</dbReference>
<dbReference type="InterPro" id="IPR050147">
    <property type="entry name" value="Ser/Thr_Dehydratase"/>
</dbReference>
<evidence type="ECO:0000313" key="15">
    <source>
        <dbReference type="Proteomes" id="UP000245466"/>
    </source>
</evidence>
<comment type="pathway">
    <text evidence="2">Amino-acid biosynthesis; L-threonine biosynthesis; L-threonine from L-aspartate: step 5/5.</text>
</comment>
<dbReference type="PANTHER" id="PTHR48078">
    <property type="entry name" value="THREONINE DEHYDRATASE, MITOCHONDRIAL-RELATED"/>
    <property type="match status" value="1"/>
</dbReference>
<dbReference type="GO" id="GO:0009097">
    <property type="term" value="P:isoleucine biosynthetic process"/>
    <property type="evidence" value="ECO:0007669"/>
    <property type="project" value="TreeGrafter"/>
</dbReference>
<sequence>MKTTIQPLISHLSTLSCSKCGTSYSPFEKQTVSACCQLPLLAGYAPKVMPEKEALLTREGTMWRYLELLPVLDKENIVSLGEGYTPILELKNLARKYELQNLLLKDEGQNPTGSFKARGLSMAISKAKEHGVEGCIIPTAGNAGVAMAAYCAKAGMRATVVMPRHTPKAFRGECYWYGAEVVLVDGLINDCAAKVKELNSKGELLDVSTLKEPYRLEGKKTMGYEIAEQGSWQLPDVILYPAGGGTGLIGIWKAFKEMKQIGWLPENIKLPRMVAVQAENCRPLVETFYGRQANAQNYVGKPTIANGLAVPRPLGEQLMLQTLQESGGTAISITEQDMITGLKELGTNEGLFVAPEGAAVWMAARKLLDTGFIQYDEEILLLNTGSGQKYMENLSGYQPDSIGS</sequence>
<comment type="cofactor">
    <cofactor evidence="1 12">
        <name>pyridoxal 5'-phosphate</name>
        <dbReference type="ChEBI" id="CHEBI:597326"/>
    </cofactor>
</comment>
<dbReference type="PROSITE" id="PS00165">
    <property type="entry name" value="DEHYDRATASE_SER_THR"/>
    <property type="match status" value="1"/>
</dbReference>
<accession>A0A2U1AY61</accession>
<dbReference type="GO" id="GO:0004795">
    <property type="term" value="F:threonine synthase activity"/>
    <property type="evidence" value="ECO:0007669"/>
    <property type="project" value="UniProtKB-UniRule"/>
</dbReference>
<organism evidence="14 15">
    <name type="scientific">Pontibacter virosus</name>
    <dbReference type="NCBI Taxonomy" id="1765052"/>
    <lineage>
        <taxon>Bacteria</taxon>
        <taxon>Pseudomonadati</taxon>
        <taxon>Bacteroidota</taxon>
        <taxon>Cytophagia</taxon>
        <taxon>Cytophagales</taxon>
        <taxon>Hymenobacteraceae</taxon>
        <taxon>Pontibacter</taxon>
    </lineage>
</organism>
<feature type="modified residue" description="N6-(pyridoxal phosphate)lysine" evidence="12">
    <location>
        <position position="116"/>
    </location>
</feature>
<evidence type="ECO:0000256" key="10">
    <source>
        <dbReference type="ARBA" id="ARBA00049144"/>
    </source>
</evidence>
<dbReference type="InterPro" id="IPR004450">
    <property type="entry name" value="Thr_synthase-like"/>
</dbReference>
<dbReference type="RefSeq" id="WP_116543346.1">
    <property type="nucleotide sequence ID" value="NZ_QEKI01000005.1"/>
</dbReference>
<comment type="caution">
    <text evidence="14">The sequence shown here is derived from an EMBL/GenBank/DDBJ whole genome shotgun (WGS) entry which is preliminary data.</text>
</comment>
<dbReference type="SUPFAM" id="SSF53686">
    <property type="entry name" value="Tryptophan synthase beta subunit-like PLP-dependent enzymes"/>
    <property type="match status" value="1"/>
</dbReference>
<dbReference type="AlphaFoldDB" id="A0A2U1AY61"/>
<evidence type="ECO:0000256" key="7">
    <source>
        <dbReference type="ARBA" id="ARBA00022697"/>
    </source>
</evidence>
<dbReference type="Gene3D" id="3.40.50.1100">
    <property type="match status" value="2"/>
</dbReference>
<keyword evidence="9" id="KW-0456">Lyase</keyword>
<dbReference type="EC" id="4.2.3.1" evidence="4 11"/>
<dbReference type="PANTHER" id="PTHR48078:SF6">
    <property type="entry name" value="L-THREONINE DEHYDRATASE CATABOLIC TDCB"/>
    <property type="match status" value="1"/>
</dbReference>
<evidence type="ECO:0000256" key="2">
    <source>
        <dbReference type="ARBA" id="ARBA00004979"/>
    </source>
</evidence>
<dbReference type="PROSITE" id="PS51257">
    <property type="entry name" value="PROKAR_LIPOPROTEIN"/>
    <property type="match status" value="1"/>
</dbReference>
<comment type="catalytic activity">
    <reaction evidence="10">
        <text>O-phospho-L-homoserine + H2O = L-threonine + phosphate</text>
        <dbReference type="Rhea" id="RHEA:10840"/>
        <dbReference type="ChEBI" id="CHEBI:15377"/>
        <dbReference type="ChEBI" id="CHEBI:43474"/>
        <dbReference type="ChEBI" id="CHEBI:57590"/>
        <dbReference type="ChEBI" id="CHEBI:57926"/>
        <dbReference type="EC" id="4.2.3.1"/>
    </reaction>
</comment>
<dbReference type="InterPro" id="IPR001926">
    <property type="entry name" value="TrpB-like_PALP"/>
</dbReference>
<dbReference type="UniPathway" id="UPA00050">
    <property type="reaction ID" value="UER00065"/>
</dbReference>
<dbReference type="Proteomes" id="UP000245466">
    <property type="component" value="Unassembled WGS sequence"/>
</dbReference>
<gene>
    <name evidence="14" type="ORF">C8E01_105305</name>
</gene>
<dbReference type="CDD" id="cd01563">
    <property type="entry name" value="Thr-synth_1"/>
    <property type="match status" value="1"/>
</dbReference>
<keyword evidence="8 12" id="KW-0663">Pyridoxal phosphate</keyword>
<dbReference type="NCBIfam" id="NF006050">
    <property type="entry name" value="PRK08197.1"/>
    <property type="match status" value="1"/>
</dbReference>
<keyword evidence="6" id="KW-0028">Amino-acid biosynthesis</keyword>
<evidence type="ECO:0000256" key="8">
    <source>
        <dbReference type="ARBA" id="ARBA00022898"/>
    </source>
</evidence>
<evidence type="ECO:0000256" key="5">
    <source>
        <dbReference type="ARBA" id="ARBA00018679"/>
    </source>
</evidence>
<dbReference type="GO" id="GO:0030170">
    <property type="term" value="F:pyridoxal phosphate binding"/>
    <property type="evidence" value="ECO:0007669"/>
    <property type="project" value="InterPro"/>
</dbReference>
<dbReference type="GO" id="GO:0009088">
    <property type="term" value="P:threonine biosynthetic process"/>
    <property type="evidence" value="ECO:0007669"/>
    <property type="project" value="UniProtKB-UniRule"/>
</dbReference>
<comment type="similarity">
    <text evidence="3">Belongs to the threonine synthase family.</text>
</comment>
<dbReference type="GO" id="GO:0006567">
    <property type="term" value="P:L-threonine catabolic process"/>
    <property type="evidence" value="ECO:0007669"/>
    <property type="project" value="TreeGrafter"/>
</dbReference>
<evidence type="ECO:0000313" key="14">
    <source>
        <dbReference type="EMBL" id="PVY41376.1"/>
    </source>
</evidence>
<keyword evidence="7" id="KW-0791">Threonine biosynthesis</keyword>
<dbReference type="OrthoDB" id="9778118at2"/>
<evidence type="ECO:0000256" key="11">
    <source>
        <dbReference type="NCBIfam" id="TIGR00260"/>
    </source>
</evidence>
<dbReference type="NCBIfam" id="TIGR00260">
    <property type="entry name" value="thrC"/>
    <property type="match status" value="1"/>
</dbReference>
<dbReference type="Pfam" id="PF00291">
    <property type="entry name" value="PALP"/>
    <property type="match status" value="1"/>
</dbReference>
<evidence type="ECO:0000256" key="4">
    <source>
        <dbReference type="ARBA" id="ARBA00013028"/>
    </source>
</evidence>
<name>A0A2U1AY61_9BACT</name>
<keyword evidence="15" id="KW-1185">Reference proteome</keyword>
<evidence type="ECO:0000259" key="13">
    <source>
        <dbReference type="Pfam" id="PF00291"/>
    </source>
</evidence>
<protein>
    <recommendedName>
        <fullName evidence="5 11">Threonine synthase</fullName>
        <ecNumber evidence="4 11">4.2.3.1</ecNumber>
    </recommendedName>
</protein>
<dbReference type="InterPro" id="IPR000634">
    <property type="entry name" value="Ser/Thr_deHydtase_PyrdxlP-BS"/>
</dbReference>
<reference evidence="14 15" key="1">
    <citation type="submission" date="2018-04" db="EMBL/GenBank/DDBJ databases">
        <title>Genomic Encyclopedia of Type Strains, Phase IV (KMG-IV): sequencing the most valuable type-strain genomes for metagenomic binning, comparative biology and taxonomic classification.</title>
        <authorList>
            <person name="Goeker M."/>
        </authorList>
    </citation>
    <scope>NUCLEOTIDE SEQUENCE [LARGE SCALE GENOMIC DNA]</scope>
    <source>
        <strain evidence="14 15">DSM 100231</strain>
    </source>
</reference>
<dbReference type="EMBL" id="QEKI01000005">
    <property type="protein sequence ID" value="PVY41376.1"/>
    <property type="molecule type" value="Genomic_DNA"/>
</dbReference>
<proteinExistence type="inferred from homology"/>
<evidence type="ECO:0000256" key="1">
    <source>
        <dbReference type="ARBA" id="ARBA00001933"/>
    </source>
</evidence>
<evidence type="ECO:0000256" key="3">
    <source>
        <dbReference type="ARBA" id="ARBA00005517"/>
    </source>
</evidence>
<dbReference type="InterPro" id="IPR036052">
    <property type="entry name" value="TrpB-like_PALP_sf"/>
</dbReference>
<dbReference type="GO" id="GO:0004794">
    <property type="term" value="F:threonine deaminase activity"/>
    <property type="evidence" value="ECO:0007669"/>
    <property type="project" value="TreeGrafter"/>
</dbReference>
<dbReference type="GO" id="GO:0006565">
    <property type="term" value="P:L-serine catabolic process"/>
    <property type="evidence" value="ECO:0007669"/>
    <property type="project" value="TreeGrafter"/>
</dbReference>